<comment type="cofactor">
    <cofactor evidence="10">
        <name>Mg(2+)</name>
        <dbReference type="ChEBI" id="CHEBI:18420"/>
    </cofactor>
</comment>
<keyword evidence="10" id="KW-0234">DNA repair</keyword>
<evidence type="ECO:0000259" key="16">
    <source>
        <dbReference type="Pfam" id="PF21530"/>
    </source>
</evidence>
<keyword evidence="4" id="KW-0863">Zinc-finger</keyword>
<dbReference type="InterPro" id="IPR036249">
    <property type="entry name" value="Thioredoxin-like_sf"/>
</dbReference>
<comment type="similarity">
    <text evidence="10">Belongs to the helicase family.</text>
</comment>
<dbReference type="GO" id="GO:0008270">
    <property type="term" value="F:zinc ion binding"/>
    <property type="evidence" value="ECO:0007669"/>
    <property type="project" value="UniProtKB-KW"/>
</dbReference>
<keyword evidence="9" id="KW-0460">Magnesium</keyword>
<dbReference type="Pfam" id="PF08646">
    <property type="entry name" value="Rep_fac-A_C"/>
    <property type="match status" value="1"/>
</dbReference>
<keyword evidence="6" id="KW-0238">DNA-binding</keyword>
<evidence type="ECO:0000259" key="12">
    <source>
        <dbReference type="Pfam" id="PF02721"/>
    </source>
</evidence>
<dbReference type="Pfam" id="PF05970">
    <property type="entry name" value="PIF1"/>
    <property type="match status" value="1"/>
</dbReference>
<sequence length="2433" mass="277669">MEIYLKWGMESKGGREKKRALCIVFFSLFASISSHEFKIDGKVLELDESNFDSAISSFDYIFVDFYAPWCGHCKRLSPEFEGLEYVCVNGKPLCHEELAILQSCPNPPKKLKPGNYWYDKVHGLWGKEGEKPSKIISPHLNVGAPILPDASNGNTGVSGVQCAGNPHFWVNDDGSYQEEGQKNTRGYIWGKAGTKLVCAVLSLPVPSKSVYPTGEQLSNSLGQSVPDYFDQSTPRKLLLIGCGGSGTSTIFKQAKILYKEVPFTDEERENIKFIIQSNVYGYLGILLEGRERFEDEDLNEMKKNQSSGTGVDENEKTIYSICPRLKTFSDWLLKTMVAGNLEDIFPAATREYAPVVEELWNHPAISNYKDEYARATIRTENLSRLWESLNSKNGEVISLDMVIIDNEQNLMTATIRKNLIDRFNNLLKEGVVYIIQNFKVVPNSADYRVTDSAFKILFTLITKLKKVDDDPSIPMHGFRFVGQKIIDDRVNDNTLLTDIAGHLTVVGAVETVTGGFRKRDLEFVSDSSKTCKVTLWGELGERFPCEDISKNESVPTIIIITSTQVKKFQGVINFATSKASKVYINLKNDYVSALAERFAHICPRVTFLDESFGTKKSLDDQMFENRMDIQQVLMAEWVKETKGHPITILGVIDTIETQHGWFYMGCKACCRKVAPVDGIYTCRPPCNLESKNALTLYKIHMRVRDETGTISCVVLQKVAERLVDSSALKLLNKSDQNINDFPSEITALCGQKFVFRLSLSEYNINHGSDAFTVNKVFEPDDTLEKKYKDTVEAKDDTLPLVNDLEDDNGTLESKSVVVATPNVRKRKFVVEEDDDDNGKIDVIVFAFLFFFQENQIKLELGLMVLGPTLNNRNIDVQEIVEEALRTQPDIRRRLSWISRSRRRAVINIKRRERLPATHANNNTLRNLRKKICKHARLRRKMAIINSNSRLLFPQKLELTIRCVNTFVASMTTISNDRHEVQQNGIVNDELPINMAIPPPRVEQVQPIVSSVNSHEFHQHTNNNNRSEVNRDIPWNFGPPRHTCIHCGAILWYEERTRKDRKLSNPKFSFCCLEGRVQLPLMKQPPHLLSYLLGHESGQKGTTFRNDIRAFNAMFAFTSLGARVDTSVNRGKGPYIYRISGQNYHRIGSLLPTPGKQPQFAQLYIYDTKNETSNRINALRRESTALDVQLTNELSEMLEEHNILVQSFRMARDRYEAEPNSTFRLRLITGRRSDGRQYNMPNADEVAGLIVGDLSDSNFERDIIVEHRTDGLQRITDMHPSFMAMSYPLIHPFGEDGFRENIQLRKMDGDSSKRQMLTMRQYFCFRLQQRLCEGHTLLRSGRLLQQYIVDAYTAVEEGRFRWIRNNQKKLRSDIFSGLVDAVSRGDSDGSKIGKSIILPSSHTGGPRYRVQNYQDAMAISKWAGYPDIFVTFTCNPKWPEINEMLTLLDQHDDYNRVDIICRVFEIKLRELMVHLKTKKTFGKIIASLYTIEFQKRGLPHAHILLFLESQSKNPSPDQIDRFITAEIPNANTDPDAFSAVSRFMIHGPCGYLDPNCPCMIKGKCSKHYPKPFISHTSIDEEGFPVYKRRDTGNYVEKKKHLLDNRFVVPYNRNLVVKFDAHINVELCNHSRAIKYLFKYIHKGSDRTTATVDSTDTAQAIDEIKTYLDCRYISASEACWRLFQFDIHCRHPAVERLPFHLPGEHTVTFEENTNLEAVVNKPGVEKTKFTEWLETNKKYEDARQLSYSDFPTRWVWNSQQKVWSRRKKGIAIGRIYFTHPSAGERFYMRMMLNFAKGCTSFNDIRTVNGVTYPTFKGACYALGLLDDDKEWIDCLEEASSWASGHELRNLFVTILTQCQVSNAFNIWRTHYEALSEDVAVRQRRNFKSQNIQPTDGQIEAYTLFEIESIMQKMGKSLRDIDGMPLPDSTLLREVHNRLVSEELDYNCDDLKVIHENAFASLNKCQKVAYDAIISSVYNDEGRLIFIQGRGGTGKTFLWNTIISKLRSEGKIVLPVATSGIAALLLPNGRTAHSRFHIPLDISPESTCDIKHGSSTAELLQKTELIIWDEAPTASRYCFEALDRTLRDIMATRYANSSTKPFGGLTVVCGGDFRQILPVITKGTRADIVDASLNSSYLWPMFRVYELNQNMRLHCEGLSENEALKIETFDKWMLQIGDGSAYAKPSEELILLPEDIHQQSYEDPMDSVIKSVYPNLLQHFRVPSYLTERAILTPKNDKVQELNERVMDILPGEGMTYLSSDTICKGSLQTSEEDLLYPTEFLNSLRFSGIPNHDIHLKIGTPVMVLRNLNQTEGLCNGTRMIITLLGKWSIRGDIISGSNLGKNWPFKLNRRQLPLAPCFAMTINKSQGQSFKRVGLYLPKQVFTHGQLYVAVSRVTSCEGLTILNDDEDMEDRKYIKNIVYHENHIHKSDMRIEK</sequence>
<comment type="catalytic activity">
    <reaction evidence="10">
        <text>ATP + H2O = ADP + phosphate + H(+)</text>
        <dbReference type="Rhea" id="RHEA:13065"/>
        <dbReference type="ChEBI" id="CHEBI:15377"/>
        <dbReference type="ChEBI" id="CHEBI:15378"/>
        <dbReference type="ChEBI" id="CHEBI:30616"/>
        <dbReference type="ChEBI" id="CHEBI:43474"/>
        <dbReference type="ChEBI" id="CHEBI:456216"/>
        <dbReference type="EC" id="5.6.2.3"/>
    </reaction>
</comment>
<dbReference type="Pfam" id="PF21530">
    <property type="entry name" value="Pif1_2B_dom"/>
    <property type="match status" value="1"/>
</dbReference>
<dbReference type="SUPFAM" id="SSF47895">
    <property type="entry name" value="Transducin (alpha subunit), insertion domain"/>
    <property type="match status" value="1"/>
</dbReference>
<evidence type="ECO:0000256" key="2">
    <source>
        <dbReference type="ARBA" id="ARBA00022723"/>
    </source>
</evidence>
<evidence type="ECO:0000313" key="17">
    <source>
        <dbReference type="EMBL" id="KAJ9565220.1"/>
    </source>
</evidence>
<dbReference type="GO" id="GO:0005524">
    <property type="term" value="F:ATP binding"/>
    <property type="evidence" value="ECO:0007669"/>
    <property type="project" value="UniProtKB-KW"/>
</dbReference>
<evidence type="ECO:0000259" key="13">
    <source>
        <dbReference type="Pfam" id="PF05970"/>
    </source>
</evidence>
<dbReference type="InterPro" id="IPR010285">
    <property type="entry name" value="DNA_helicase_pif1-like_DEAD"/>
</dbReference>
<keyword evidence="10" id="KW-0067">ATP-binding</keyword>
<dbReference type="Pfam" id="PF00503">
    <property type="entry name" value="G-alpha"/>
    <property type="match status" value="1"/>
</dbReference>
<feature type="domain" description="Replication protein A 70 kDa DNA-binding subunit B/D first OB fold" evidence="12">
    <location>
        <begin position="383"/>
        <end position="466"/>
    </location>
</feature>
<evidence type="ECO:0000259" key="15">
    <source>
        <dbReference type="Pfam" id="PF14214"/>
    </source>
</evidence>
<dbReference type="Gene3D" id="3.40.50.300">
    <property type="entry name" value="P-loop containing nucleotide triphosphate hydrolases"/>
    <property type="match status" value="2"/>
</dbReference>
<feature type="domain" description="DNA helicase Pif1-like 2B" evidence="16">
    <location>
        <begin position="2277"/>
        <end position="2323"/>
    </location>
</feature>
<evidence type="ECO:0000313" key="18">
    <source>
        <dbReference type="Proteomes" id="UP001172457"/>
    </source>
</evidence>
<dbReference type="GO" id="GO:0043139">
    <property type="term" value="F:5'-3' DNA helicase activity"/>
    <property type="evidence" value="ECO:0007669"/>
    <property type="project" value="UniProtKB-EC"/>
</dbReference>
<name>A0AA38WSI8_9ASTR</name>
<dbReference type="CDD" id="cd04480">
    <property type="entry name" value="RPA1_DBD_A_like"/>
    <property type="match status" value="1"/>
</dbReference>
<proteinExistence type="inferred from homology"/>
<feature type="domain" description="Helitron helicase-like" evidence="15">
    <location>
        <begin position="1321"/>
        <end position="1504"/>
    </location>
</feature>
<keyword evidence="5" id="KW-0862">Zinc</keyword>
<protein>
    <recommendedName>
        <fullName evidence="10">ATP-dependent DNA helicase</fullName>
        <ecNumber evidence="10">5.6.2.3</ecNumber>
    </recommendedName>
</protein>
<accession>A0AA38WSI8</accession>
<dbReference type="EC" id="5.6.2.3" evidence="10"/>
<dbReference type="GO" id="GO:0007186">
    <property type="term" value="P:G protein-coupled receptor signaling pathway"/>
    <property type="evidence" value="ECO:0007669"/>
    <property type="project" value="InterPro"/>
</dbReference>
<keyword evidence="10" id="KW-0227">DNA damage</keyword>
<evidence type="ECO:0000259" key="14">
    <source>
        <dbReference type="Pfam" id="PF08646"/>
    </source>
</evidence>
<dbReference type="GO" id="GO:0000723">
    <property type="term" value="P:telomere maintenance"/>
    <property type="evidence" value="ECO:0007669"/>
    <property type="project" value="InterPro"/>
</dbReference>
<dbReference type="Gene3D" id="2.40.50.140">
    <property type="entry name" value="Nucleic acid-binding proteins"/>
    <property type="match status" value="3"/>
</dbReference>
<dbReference type="InterPro" id="IPR013766">
    <property type="entry name" value="Thioredoxin_domain"/>
</dbReference>
<keyword evidence="8" id="KW-0807">Transducer</keyword>
<dbReference type="EMBL" id="JARYMX010000001">
    <property type="protein sequence ID" value="KAJ9565220.1"/>
    <property type="molecule type" value="Genomic_DNA"/>
</dbReference>
<evidence type="ECO:0000256" key="5">
    <source>
        <dbReference type="ARBA" id="ARBA00022833"/>
    </source>
</evidence>
<keyword evidence="10" id="KW-0347">Helicase</keyword>
<dbReference type="SMART" id="SM00275">
    <property type="entry name" value="G_alpha"/>
    <property type="match status" value="1"/>
</dbReference>
<dbReference type="InterPro" id="IPR003871">
    <property type="entry name" value="RFA1B/D_OB_1st"/>
</dbReference>
<dbReference type="GO" id="GO:0003924">
    <property type="term" value="F:GTPase activity"/>
    <property type="evidence" value="ECO:0007669"/>
    <property type="project" value="InterPro"/>
</dbReference>
<dbReference type="InterPro" id="IPR012340">
    <property type="entry name" value="NA-bd_OB-fold"/>
</dbReference>
<keyword evidence="10" id="KW-0378">Hydrolase</keyword>
<dbReference type="SUPFAM" id="SSF52833">
    <property type="entry name" value="Thioredoxin-like"/>
    <property type="match status" value="1"/>
</dbReference>
<keyword evidence="3 10" id="KW-0547">Nucleotide-binding</keyword>
<dbReference type="GO" id="GO:0006310">
    <property type="term" value="P:DNA recombination"/>
    <property type="evidence" value="ECO:0007669"/>
    <property type="project" value="UniProtKB-KW"/>
</dbReference>
<keyword evidence="18" id="KW-1185">Reference proteome</keyword>
<evidence type="ECO:0000256" key="1">
    <source>
        <dbReference type="ARBA" id="ARBA00005690"/>
    </source>
</evidence>
<dbReference type="PROSITE" id="PS00194">
    <property type="entry name" value="THIOREDOXIN_1"/>
    <property type="match status" value="1"/>
</dbReference>
<dbReference type="InterPro" id="IPR013955">
    <property type="entry name" value="Rep_factor-A_C"/>
</dbReference>
<dbReference type="Pfam" id="PF14214">
    <property type="entry name" value="Helitron_like_N"/>
    <property type="match status" value="1"/>
</dbReference>
<evidence type="ECO:0000256" key="10">
    <source>
        <dbReference type="RuleBase" id="RU363044"/>
    </source>
</evidence>
<dbReference type="GO" id="GO:0031683">
    <property type="term" value="F:G-protein beta/gamma-subunit complex binding"/>
    <property type="evidence" value="ECO:0007669"/>
    <property type="project" value="InterPro"/>
</dbReference>
<dbReference type="PANTHER" id="PTHR10492">
    <property type="match status" value="1"/>
</dbReference>
<dbReference type="InterPro" id="IPR001019">
    <property type="entry name" value="Gprotein_alpha_su"/>
</dbReference>
<dbReference type="PANTHER" id="PTHR10492:SF101">
    <property type="entry name" value="ATP-DEPENDENT DNA HELICASE"/>
    <property type="match status" value="1"/>
</dbReference>
<feature type="domain" description="Thioredoxin" evidence="11">
    <location>
        <begin position="43"/>
        <end position="83"/>
    </location>
</feature>
<dbReference type="CDD" id="cd04481">
    <property type="entry name" value="RPA1_DBD_B_like"/>
    <property type="match status" value="1"/>
</dbReference>
<dbReference type="InterPro" id="IPR017937">
    <property type="entry name" value="Thioredoxin_CS"/>
</dbReference>
<reference evidence="17" key="1">
    <citation type="submission" date="2023-03" db="EMBL/GenBank/DDBJ databases">
        <title>Chromosome-scale reference genome and RAD-based genetic map of yellow starthistle (Centaurea solstitialis) reveal putative structural variation and QTLs associated with invader traits.</title>
        <authorList>
            <person name="Reatini B."/>
            <person name="Cang F.A."/>
            <person name="Jiang Q."/>
            <person name="Mckibben M.T.W."/>
            <person name="Barker M.S."/>
            <person name="Rieseberg L.H."/>
            <person name="Dlugosch K.M."/>
        </authorList>
    </citation>
    <scope>NUCLEOTIDE SEQUENCE</scope>
    <source>
        <strain evidence="17">CAN-66</strain>
        <tissue evidence="17">Leaf</tissue>
    </source>
</reference>
<dbReference type="CDD" id="cd18809">
    <property type="entry name" value="SF1_C_RecD"/>
    <property type="match status" value="1"/>
</dbReference>
<dbReference type="SUPFAM" id="SSF52540">
    <property type="entry name" value="P-loop containing nucleoside triphosphate hydrolases"/>
    <property type="match status" value="2"/>
</dbReference>
<evidence type="ECO:0000256" key="3">
    <source>
        <dbReference type="ARBA" id="ARBA00022741"/>
    </source>
</evidence>
<dbReference type="Pfam" id="PF02721">
    <property type="entry name" value="DUF223"/>
    <property type="match status" value="1"/>
</dbReference>
<keyword evidence="2 9" id="KW-0479">Metal-binding</keyword>
<dbReference type="SUPFAM" id="SSF50249">
    <property type="entry name" value="Nucleic acid-binding proteins"/>
    <property type="match status" value="3"/>
</dbReference>
<comment type="similarity">
    <text evidence="1">Belongs to the replication factor A protein 1 family.</text>
</comment>
<gene>
    <name evidence="17" type="ORF">OSB04_001186</name>
</gene>
<dbReference type="GO" id="GO:0005525">
    <property type="term" value="F:GTP binding"/>
    <property type="evidence" value="ECO:0007669"/>
    <property type="project" value="UniProtKB-KW"/>
</dbReference>
<dbReference type="Pfam" id="PF00085">
    <property type="entry name" value="Thioredoxin"/>
    <property type="match status" value="1"/>
</dbReference>
<comment type="caution">
    <text evidence="17">The sequence shown here is derived from an EMBL/GenBank/DDBJ whole genome shotgun (WGS) entry which is preliminary data.</text>
</comment>
<dbReference type="Proteomes" id="UP001172457">
    <property type="component" value="Chromosome 1"/>
</dbReference>
<dbReference type="GO" id="GO:0006281">
    <property type="term" value="P:DNA repair"/>
    <property type="evidence" value="ECO:0007669"/>
    <property type="project" value="UniProtKB-KW"/>
</dbReference>
<feature type="binding site" evidence="9">
    <location>
        <position position="248"/>
    </location>
    <ligand>
        <name>Mg(2+)</name>
        <dbReference type="ChEBI" id="CHEBI:18420"/>
    </ligand>
</feature>
<dbReference type="CDD" id="cd04476">
    <property type="entry name" value="RPA1_DBD_C"/>
    <property type="match status" value="1"/>
</dbReference>
<dbReference type="InterPro" id="IPR025476">
    <property type="entry name" value="Helitron_helicase-like"/>
</dbReference>
<dbReference type="InterPro" id="IPR011025">
    <property type="entry name" value="GproteinA_insert"/>
</dbReference>
<dbReference type="Gene3D" id="3.40.30.10">
    <property type="entry name" value="Glutaredoxin"/>
    <property type="match status" value="1"/>
</dbReference>
<evidence type="ECO:0000256" key="7">
    <source>
        <dbReference type="ARBA" id="ARBA00023134"/>
    </source>
</evidence>
<dbReference type="InterPro" id="IPR047192">
    <property type="entry name" value="Euk_RPA1_DBD_C"/>
</dbReference>
<evidence type="ECO:0000259" key="11">
    <source>
        <dbReference type="Pfam" id="PF00085"/>
    </source>
</evidence>
<evidence type="ECO:0000256" key="6">
    <source>
        <dbReference type="ARBA" id="ARBA00023125"/>
    </source>
</evidence>
<dbReference type="CDD" id="cd02961">
    <property type="entry name" value="PDI_a_family"/>
    <property type="match status" value="1"/>
</dbReference>
<keyword evidence="10" id="KW-0233">DNA recombination</keyword>
<evidence type="ECO:0000256" key="8">
    <source>
        <dbReference type="ARBA" id="ARBA00023224"/>
    </source>
</evidence>
<evidence type="ECO:0000256" key="4">
    <source>
        <dbReference type="ARBA" id="ARBA00022771"/>
    </source>
</evidence>
<organism evidence="17 18">
    <name type="scientific">Centaurea solstitialis</name>
    <name type="common">yellow star-thistle</name>
    <dbReference type="NCBI Taxonomy" id="347529"/>
    <lineage>
        <taxon>Eukaryota</taxon>
        <taxon>Viridiplantae</taxon>
        <taxon>Streptophyta</taxon>
        <taxon>Embryophyta</taxon>
        <taxon>Tracheophyta</taxon>
        <taxon>Spermatophyta</taxon>
        <taxon>Magnoliopsida</taxon>
        <taxon>eudicotyledons</taxon>
        <taxon>Gunneridae</taxon>
        <taxon>Pentapetalae</taxon>
        <taxon>asterids</taxon>
        <taxon>campanulids</taxon>
        <taxon>Asterales</taxon>
        <taxon>Asteraceae</taxon>
        <taxon>Carduoideae</taxon>
        <taxon>Cardueae</taxon>
        <taxon>Centaureinae</taxon>
        <taxon>Centaurea</taxon>
    </lineage>
</organism>
<evidence type="ECO:0000256" key="9">
    <source>
        <dbReference type="PIRSR" id="PIRSR601019-2"/>
    </source>
</evidence>
<feature type="domain" description="Replication factor A C-terminal" evidence="14">
    <location>
        <begin position="647"/>
        <end position="765"/>
    </location>
</feature>
<keyword evidence="7" id="KW-0342">GTP-binding</keyword>
<dbReference type="GO" id="GO:0003677">
    <property type="term" value="F:DNA binding"/>
    <property type="evidence" value="ECO:0007669"/>
    <property type="project" value="UniProtKB-KW"/>
</dbReference>
<dbReference type="InterPro" id="IPR027417">
    <property type="entry name" value="P-loop_NTPase"/>
</dbReference>
<dbReference type="InterPro" id="IPR049163">
    <property type="entry name" value="Pif1-like_2B_dom"/>
</dbReference>
<feature type="domain" description="DNA helicase Pif1-like DEAD-box helicase" evidence="13">
    <location>
        <begin position="1959"/>
        <end position="2179"/>
    </location>
</feature>